<dbReference type="GO" id="GO:0007165">
    <property type="term" value="P:signal transduction"/>
    <property type="evidence" value="ECO:0007669"/>
    <property type="project" value="InterPro"/>
</dbReference>
<feature type="domain" description="HAMP" evidence="3">
    <location>
        <begin position="50"/>
        <end position="94"/>
    </location>
</feature>
<reference evidence="4 5" key="1">
    <citation type="submission" date="2023-04" db="EMBL/GenBank/DDBJ databases">
        <title>Ottowia paracancer sp. nov., isolated from human stomach.</title>
        <authorList>
            <person name="Song Y."/>
        </authorList>
    </citation>
    <scope>NUCLEOTIDE SEQUENCE [LARGE SCALE GENOMIC DNA]</scope>
    <source>
        <strain evidence="4 5">10c7w1</strain>
    </source>
</reference>
<dbReference type="GO" id="GO:0016020">
    <property type="term" value="C:membrane"/>
    <property type="evidence" value="ECO:0007669"/>
    <property type="project" value="InterPro"/>
</dbReference>
<feature type="coiled-coil region" evidence="1">
    <location>
        <begin position="39"/>
        <end position="66"/>
    </location>
</feature>
<dbReference type="AlphaFoldDB" id="A0AAW6RLY6"/>
<feature type="compositionally biased region" description="Low complexity" evidence="2">
    <location>
        <begin position="157"/>
        <end position="171"/>
    </location>
</feature>
<keyword evidence="1" id="KW-0175">Coiled coil</keyword>
<proteinExistence type="predicted"/>
<dbReference type="RefSeq" id="WP_050715698.1">
    <property type="nucleotide sequence ID" value="NZ_JARVII010000013.1"/>
</dbReference>
<dbReference type="EMBL" id="JARVII010000013">
    <property type="protein sequence ID" value="MDG9699581.1"/>
    <property type="molecule type" value="Genomic_DNA"/>
</dbReference>
<dbReference type="PROSITE" id="PS50885">
    <property type="entry name" value="HAMP"/>
    <property type="match status" value="1"/>
</dbReference>
<sequence>MSGAQDLPRQLEQARQLARLRQLRERTALAALHEADKALLQAEEALERRRAALARLSEERGQLSQRIVHECAPDLGRLAAYIGAMTADLDDQIERTEYAMLDDEEALDEARKSRERARQAWLRASAAVNAAETLVTDTRRAHRQAQEAVQEREAEDAASAAHSQRQQQERG</sequence>
<dbReference type="InterPro" id="IPR003660">
    <property type="entry name" value="HAMP_dom"/>
</dbReference>
<evidence type="ECO:0000256" key="1">
    <source>
        <dbReference type="SAM" id="Coils"/>
    </source>
</evidence>
<organism evidence="4 5">
    <name type="scientific">Ottowia cancrivicina</name>
    <dbReference type="NCBI Taxonomy" id="3040346"/>
    <lineage>
        <taxon>Bacteria</taxon>
        <taxon>Pseudomonadati</taxon>
        <taxon>Pseudomonadota</taxon>
        <taxon>Betaproteobacteria</taxon>
        <taxon>Burkholderiales</taxon>
        <taxon>Comamonadaceae</taxon>
        <taxon>Ottowia</taxon>
    </lineage>
</organism>
<keyword evidence="5" id="KW-1185">Reference proteome</keyword>
<protein>
    <recommendedName>
        <fullName evidence="3">HAMP domain-containing protein</fullName>
    </recommendedName>
</protein>
<evidence type="ECO:0000313" key="4">
    <source>
        <dbReference type="EMBL" id="MDG9699581.1"/>
    </source>
</evidence>
<dbReference type="Gene3D" id="1.10.287.1700">
    <property type="match status" value="1"/>
</dbReference>
<dbReference type="Proteomes" id="UP001237156">
    <property type="component" value="Unassembled WGS sequence"/>
</dbReference>
<name>A0AAW6RLY6_9BURK</name>
<evidence type="ECO:0000259" key="3">
    <source>
        <dbReference type="PROSITE" id="PS50885"/>
    </source>
</evidence>
<evidence type="ECO:0000256" key="2">
    <source>
        <dbReference type="SAM" id="MobiDB-lite"/>
    </source>
</evidence>
<feature type="region of interest" description="Disordered" evidence="2">
    <location>
        <begin position="133"/>
        <end position="171"/>
    </location>
</feature>
<gene>
    <name evidence="4" type="ORF">QB898_07645</name>
</gene>
<comment type="caution">
    <text evidence="4">The sequence shown here is derived from an EMBL/GenBank/DDBJ whole genome shotgun (WGS) entry which is preliminary data.</text>
</comment>
<evidence type="ECO:0000313" key="5">
    <source>
        <dbReference type="Proteomes" id="UP001237156"/>
    </source>
</evidence>
<accession>A0AAW6RLY6</accession>
<dbReference type="InterPro" id="IPR053716">
    <property type="entry name" value="Flag_assembly_chemotaxis_eff"/>
</dbReference>